<evidence type="ECO:0000313" key="3">
    <source>
        <dbReference type="Proteomes" id="UP001642409"/>
    </source>
</evidence>
<dbReference type="EMBL" id="CAXDID020000843">
    <property type="protein sequence ID" value="CAL6114934.1"/>
    <property type="molecule type" value="Genomic_DNA"/>
</dbReference>
<evidence type="ECO:0000313" key="1">
    <source>
        <dbReference type="EMBL" id="CAI9916386.1"/>
    </source>
</evidence>
<dbReference type="AlphaFoldDB" id="A0AA86NBS9"/>
<gene>
    <name evidence="1" type="ORF">HINF_LOCUS4031</name>
    <name evidence="2" type="ORF">HINF_LOCUS78400</name>
</gene>
<organism evidence="1">
    <name type="scientific">Hexamita inflata</name>
    <dbReference type="NCBI Taxonomy" id="28002"/>
    <lineage>
        <taxon>Eukaryota</taxon>
        <taxon>Metamonada</taxon>
        <taxon>Diplomonadida</taxon>
        <taxon>Hexamitidae</taxon>
        <taxon>Hexamitinae</taxon>
        <taxon>Hexamita</taxon>
    </lineage>
</organism>
<reference evidence="2 3" key="2">
    <citation type="submission" date="2024-07" db="EMBL/GenBank/DDBJ databases">
        <authorList>
            <person name="Akdeniz Z."/>
        </authorList>
    </citation>
    <scope>NUCLEOTIDE SEQUENCE [LARGE SCALE GENOMIC DNA]</scope>
</reference>
<keyword evidence="3" id="KW-1185">Reference proteome</keyword>
<accession>A0AA86NBS9</accession>
<protein>
    <submittedName>
        <fullName evidence="2">Hypothetical_protein</fullName>
    </submittedName>
</protein>
<comment type="caution">
    <text evidence="1">The sequence shown here is derived from an EMBL/GenBank/DDBJ whole genome shotgun (WGS) entry which is preliminary data.</text>
</comment>
<dbReference type="Proteomes" id="UP001642409">
    <property type="component" value="Unassembled WGS sequence"/>
</dbReference>
<name>A0AA86NBS9_9EUKA</name>
<dbReference type="EMBL" id="CATOUU010000101">
    <property type="protein sequence ID" value="CAI9916386.1"/>
    <property type="molecule type" value="Genomic_DNA"/>
</dbReference>
<evidence type="ECO:0000313" key="2">
    <source>
        <dbReference type="EMBL" id="CAL6114934.1"/>
    </source>
</evidence>
<reference evidence="1" key="1">
    <citation type="submission" date="2023-06" db="EMBL/GenBank/DDBJ databases">
        <authorList>
            <person name="Kurt Z."/>
        </authorList>
    </citation>
    <scope>NUCLEOTIDE SEQUENCE</scope>
</reference>
<proteinExistence type="predicted"/>
<sequence>MSILVNIRKFQVCCISRYRRLVEIVSTFGRLLGISAWNMELELVFSLPGVQILGWNQVFVCSLPLLLPLGLAFGRLVHFSLAGWESKIEKCRFPTVNTEEGLFWGPGLTFLVGLLDFTLSERASVPSCSRKQGKCSGTHLGPAAFTAWEANEHLT</sequence>